<keyword evidence="6 7" id="KW-1133">Transmembrane helix</keyword>
<comment type="similarity">
    <text evidence="6">Belongs to the RnfG family.</text>
</comment>
<keyword evidence="5 6" id="KW-0249">Electron transport</keyword>
<evidence type="ECO:0000256" key="6">
    <source>
        <dbReference type="HAMAP-Rule" id="MF_00479"/>
    </source>
</evidence>
<organism evidence="9">
    <name type="scientific">Hydrogenovibrio crunogenus (strain DSM 25203 / XCL-2)</name>
    <name type="common">Thiomicrospira crunogena</name>
    <dbReference type="NCBI Taxonomy" id="317025"/>
    <lineage>
        <taxon>Bacteria</taxon>
        <taxon>Pseudomonadati</taxon>
        <taxon>Pseudomonadota</taxon>
        <taxon>Gammaproteobacteria</taxon>
        <taxon>Thiotrichales</taxon>
        <taxon>Piscirickettsiaceae</taxon>
        <taxon>Hydrogenovibrio</taxon>
    </lineage>
</organism>
<keyword evidence="1 6" id="KW-0813">Transport</keyword>
<protein>
    <recommendedName>
        <fullName evidence="6">Ion-translocating oxidoreductase complex subunit G</fullName>
        <ecNumber evidence="6">7.-.-.-</ecNumber>
    </recommendedName>
    <alternativeName>
        <fullName evidence="6">Rnf electron transport complex subunit G</fullName>
    </alternativeName>
</protein>
<proteinExistence type="inferred from homology"/>
<dbReference type="GO" id="GO:0009055">
    <property type="term" value="F:electron transfer activity"/>
    <property type="evidence" value="ECO:0007669"/>
    <property type="project" value="InterPro"/>
</dbReference>
<feature type="transmembrane region" description="Helical" evidence="7">
    <location>
        <begin position="21"/>
        <end position="41"/>
    </location>
</feature>
<dbReference type="PANTHER" id="PTHR36118:SF1">
    <property type="entry name" value="ION-TRANSLOCATING OXIDOREDUCTASE COMPLEX SUBUNIT G"/>
    <property type="match status" value="1"/>
</dbReference>
<evidence type="ECO:0000259" key="8">
    <source>
        <dbReference type="SMART" id="SM00900"/>
    </source>
</evidence>
<keyword evidence="6 7" id="KW-0472">Membrane</keyword>
<gene>
    <name evidence="6" type="primary">rnfG</name>
    <name evidence="9" type="ordered locus">Tcr_1032</name>
</gene>
<keyword evidence="4 6" id="KW-0288">FMN</keyword>
<dbReference type="SMART" id="SM00900">
    <property type="entry name" value="FMN_bind"/>
    <property type="match status" value="1"/>
</dbReference>
<dbReference type="HOGENOM" id="CLU_077882_1_0_6"/>
<comment type="cofactor">
    <cofactor evidence="6">
        <name>FMN</name>
        <dbReference type="ChEBI" id="CHEBI:58210"/>
    </cofactor>
</comment>
<evidence type="ECO:0000313" key="9">
    <source>
        <dbReference type="EMBL" id="ABB41627.1"/>
    </source>
</evidence>
<dbReference type="NCBIfam" id="TIGR01947">
    <property type="entry name" value="rnfG"/>
    <property type="match status" value="1"/>
</dbReference>
<reference evidence="9" key="1">
    <citation type="submission" date="2006-07" db="EMBL/GenBank/DDBJ databases">
        <title>Complete sequence of Thiomicrospira crunogena XCL-2.</title>
        <authorList>
            <consortium name="US DOE Joint Genome Institute"/>
            <person name="Copeland A."/>
            <person name="Lucas S."/>
            <person name="Lapidus A."/>
            <person name="Barry K."/>
            <person name="Detter J.C."/>
            <person name="Glavina del Rio T."/>
            <person name="Hammon N."/>
            <person name="Israni S."/>
            <person name="Dalin E."/>
            <person name="Tice H."/>
            <person name="Pitluck S."/>
            <person name="Chain P."/>
            <person name="Malfatti S."/>
            <person name="Shin M."/>
            <person name="Vergez L."/>
            <person name="Schmutz J."/>
            <person name="Larimer F."/>
            <person name="Land M."/>
            <person name="Hauser L."/>
            <person name="Kyrpides N."/>
            <person name="Lykidis A."/>
            <person name="Scott K.M."/>
            <person name="Sievert S."/>
            <person name="Kerfeld C."/>
            <person name="Freyermuth S."/>
            <person name="Dobrinski K."/>
            <person name="Boller A."/>
            <person name="Fitzpatrick K."/>
            <person name="Thoma P."/>
            <person name="Moore J."/>
            <person name="Richardson P."/>
        </authorList>
    </citation>
    <scope>NUCLEOTIDE SEQUENCE</scope>
    <source>
        <strain evidence="9">XCL-2</strain>
    </source>
</reference>
<evidence type="ECO:0000256" key="3">
    <source>
        <dbReference type="ARBA" id="ARBA00022630"/>
    </source>
</evidence>
<dbReference type="InterPro" id="IPR007329">
    <property type="entry name" value="FMN-bd"/>
</dbReference>
<feature type="modified residue" description="FMN phosphoryl threonine" evidence="6">
    <location>
        <position position="191"/>
    </location>
</feature>
<evidence type="ECO:0000256" key="5">
    <source>
        <dbReference type="ARBA" id="ARBA00022982"/>
    </source>
</evidence>
<accession>Q31GU6</accession>
<sequence length="217" mass="24128">MAEKNTTKTPQTKQEIWKRMLRAARLLSIYTVIGVGLLLLVKQLTDKPIQTAEKQVLQETINQLLASKEYDNALLNDTIQVTAPAYLNTNDPVTVYRARKNGQPVALILTTHAPDGYNGDIKIMLAVYEDGRIAGVRVLKHKETPGLGDKIELKKSNWILGFNGLKLRDDNANLWAVRKDGGGFDQFTGATITPRAVIKAVKNALQFVQEKGAKLYE</sequence>
<evidence type="ECO:0000256" key="1">
    <source>
        <dbReference type="ARBA" id="ARBA00022448"/>
    </source>
</evidence>
<dbReference type="GO" id="GO:0022900">
    <property type="term" value="P:electron transport chain"/>
    <property type="evidence" value="ECO:0007669"/>
    <property type="project" value="UniProtKB-UniRule"/>
</dbReference>
<evidence type="ECO:0000256" key="7">
    <source>
        <dbReference type="SAM" id="Phobius"/>
    </source>
</evidence>
<keyword evidence="6" id="KW-1278">Translocase</keyword>
<dbReference type="EMBL" id="CP000109">
    <property type="protein sequence ID" value="ABB41627.1"/>
    <property type="molecule type" value="Genomic_DNA"/>
</dbReference>
<dbReference type="PANTHER" id="PTHR36118">
    <property type="entry name" value="ION-TRANSLOCATING OXIDOREDUCTASE COMPLEX SUBUNIT G"/>
    <property type="match status" value="1"/>
</dbReference>
<dbReference type="AlphaFoldDB" id="Q31GU6"/>
<keyword evidence="6" id="KW-1003">Cell membrane</keyword>
<feature type="domain" description="FMN-binding" evidence="8">
    <location>
        <begin position="116"/>
        <end position="208"/>
    </location>
</feature>
<keyword evidence="2 6" id="KW-0597">Phosphoprotein</keyword>
<dbReference type="GO" id="GO:0010181">
    <property type="term" value="F:FMN binding"/>
    <property type="evidence" value="ECO:0007669"/>
    <property type="project" value="InterPro"/>
</dbReference>
<comment type="subunit">
    <text evidence="6">The complex is composed of six subunits: RnfA, RnfB, RnfC, RnfD, RnfE and RnfG.</text>
</comment>
<dbReference type="Pfam" id="PF04205">
    <property type="entry name" value="FMN_bind"/>
    <property type="match status" value="1"/>
</dbReference>
<keyword evidence="3 6" id="KW-0285">Flavoprotein</keyword>
<dbReference type="HAMAP" id="MF_00479">
    <property type="entry name" value="RsxG_RnfG"/>
    <property type="match status" value="1"/>
</dbReference>
<dbReference type="PIRSF" id="PIRSF006091">
    <property type="entry name" value="E_trnsport_RnfG"/>
    <property type="match status" value="1"/>
</dbReference>
<dbReference type="eggNOG" id="COG4659">
    <property type="taxonomic scope" value="Bacteria"/>
</dbReference>
<dbReference type="NCBIfam" id="NF002519">
    <property type="entry name" value="PRK01908.1"/>
    <property type="match status" value="1"/>
</dbReference>
<keyword evidence="6 7" id="KW-0812">Transmembrane</keyword>
<dbReference type="EC" id="7.-.-.-" evidence="6"/>
<keyword evidence="6" id="KW-0997">Cell inner membrane</keyword>
<dbReference type="KEGG" id="tcx:Tcr_1032"/>
<name>Q31GU6_HYDCU</name>
<comment type="function">
    <text evidence="6">Part of a membrane-bound complex that couples electron transfer with translocation of ions across the membrane.</text>
</comment>
<dbReference type="STRING" id="317025.Tcr_1032"/>
<evidence type="ECO:0000256" key="4">
    <source>
        <dbReference type="ARBA" id="ARBA00022643"/>
    </source>
</evidence>
<comment type="subcellular location">
    <subcellularLocation>
        <location evidence="6">Cell inner membrane</location>
        <topology evidence="6">Single-pass membrane protein</topology>
    </subcellularLocation>
</comment>
<dbReference type="GO" id="GO:0005886">
    <property type="term" value="C:plasma membrane"/>
    <property type="evidence" value="ECO:0007669"/>
    <property type="project" value="UniProtKB-SubCell"/>
</dbReference>
<dbReference type="InterPro" id="IPR010209">
    <property type="entry name" value="Ion_transpt_RnfG/RsxG"/>
</dbReference>
<evidence type="ECO:0000256" key="2">
    <source>
        <dbReference type="ARBA" id="ARBA00022553"/>
    </source>
</evidence>